<keyword evidence="1" id="KW-0732">Signal</keyword>
<dbReference type="Pfam" id="PF14230">
    <property type="entry name" value="DUF4333"/>
    <property type="match status" value="1"/>
</dbReference>
<dbReference type="AlphaFoldDB" id="A0A0U4CNV3"/>
<name>A0A0U4CNV3_9ACTN</name>
<dbReference type="Proteomes" id="UP000067689">
    <property type="component" value="Chromosome"/>
</dbReference>
<dbReference type="KEGG" id="aer:AERYTH_08645"/>
<feature type="domain" description="DUF4333" evidence="2">
    <location>
        <begin position="16"/>
        <end position="92"/>
    </location>
</feature>
<evidence type="ECO:0000313" key="4">
    <source>
        <dbReference type="Proteomes" id="UP000067689"/>
    </source>
</evidence>
<organism evidence="3 4">
    <name type="scientific">Aeromicrobium erythreum</name>
    <dbReference type="NCBI Taxonomy" id="2041"/>
    <lineage>
        <taxon>Bacteria</taxon>
        <taxon>Bacillati</taxon>
        <taxon>Actinomycetota</taxon>
        <taxon>Actinomycetes</taxon>
        <taxon>Propionibacteriales</taxon>
        <taxon>Nocardioidaceae</taxon>
        <taxon>Aeromicrobium</taxon>
    </lineage>
</organism>
<evidence type="ECO:0000256" key="1">
    <source>
        <dbReference type="SAM" id="SignalP"/>
    </source>
</evidence>
<dbReference type="RefSeq" id="WP_067857309.1">
    <property type="nucleotide sequence ID" value="NZ_CP011502.1"/>
</dbReference>
<dbReference type="InterPro" id="IPR025637">
    <property type="entry name" value="DUF4333"/>
</dbReference>
<feature type="signal peptide" evidence="1">
    <location>
        <begin position="1"/>
        <end position="26"/>
    </location>
</feature>
<accession>A0A0U4CNV3</accession>
<keyword evidence="4" id="KW-1185">Reference proteome</keyword>
<dbReference type="OrthoDB" id="3568721at2"/>
<sequence length="111" mass="12094">MRRRATAVLVSVGLLLAAACSVDVSAGRVGSMPERQVEQQVMDSLREKYGRAPDRIDCPGRLVGEVDRTMRCTLVDEDTRFGLTLTVTSVTGERVRFDIQVDDAPLPGDTA</sequence>
<gene>
    <name evidence="3" type="ORF">AERYTH_08645</name>
</gene>
<dbReference type="EMBL" id="CP011502">
    <property type="protein sequence ID" value="ALX04758.1"/>
    <property type="molecule type" value="Genomic_DNA"/>
</dbReference>
<dbReference type="STRING" id="2041.AERYTH_08645"/>
<reference evidence="3 4" key="1">
    <citation type="journal article" date="1991" name="Int. J. Syst. Bacteriol.">
        <title>Description of the erythromycin-producing bacterium Arthrobacter sp. strain NRRL B-3381 as Aeromicrobium erythreum gen. nov., sp. nov.</title>
        <authorList>
            <person name="Miller E.S."/>
            <person name="Woese C.R."/>
            <person name="Brenner S."/>
        </authorList>
    </citation>
    <scope>NUCLEOTIDE SEQUENCE [LARGE SCALE GENOMIC DNA]</scope>
    <source>
        <strain evidence="3 4">AR18</strain>
    </source>
</reference>
<evidence type="ECO:0000313" key="3">
    <source>
        <dbReference type="EMBL" id="ALX04758.1"/>
    </source>
</evidence>
<evidence type="ECO:0000259" key="2">
    <source>
        <dbReference type="Pfam" id="PF14230"/>
    </source>
</evidence>
<protein>
    <recommendedName>
        <fullName evidence="2">DUF4333 domain-containing protein</fullName>
    </recommendedName>
</protein>
<feature type="chain" id="PRO_5006847866" description="DUF4333 domain-containing protein" evidence="1">
    <location>
        <begin position="27"/>
        <end position="111"/>
    </location>
</feature>
<dbReference type="PATRIC" id="fig|2041.4.peg.1811"/>
<proteinExistence type="predicted"/>
<dbReference type="PROSITE" id="PS51257">
    <property type="entry name" value="PROKAR_LIPOPROTEIN"/>
    <property type="match status" value="1"/>
</dbReference>